<sequence length="630" mass="71632">MSHARNRKLGASSAIPRTLHADVVRSFLVHHCAEFKWQPRALGLLRSKSIKLLLDLAEDVENDFLSTANPDADTVVSEAASFLAARQFKALVTKYQYSSDLIDLKPEERALANFLAAEHRNRRLNTIFRTHFLRGTERHWSIPLVRKYFQRALGERPFIERILDGCDFSGGATTMHSGAKTHLASKLGASKIQGGTGALWYFKNAIWRNFSYMEQLKPYCPLIKDIVCIDRNETFDHIDNLWEDCCYNVVKVVSKNAKSGRTIAKEPPGNNLVQKGIDLELRVLLKRAYGIDLSYQEPNQLLACRGSVLDSTDPYVTIDVKDASTSVITWLVRSLSNPFWFQLMDQTRSHKYRVDDGPLRDYEVFATMGNGFCFPLETHIFAAICSAAYEHCGMKPDFRCYGDDIVVRQSVALVVKEILHACGFRVNVSKTFIFGPFRESCGANWYGGQDVTPGYYKDVVTNRGELYALHNSLLRWPVLTELLRSVLPKHHVVEDTPMYSWVTNHAFRVPLDQAMVHPKTKWDPYCQTWRYKILSFLPVEASWEESFLGANPERMRVTAAYRGSTFDEPFHLRFSTTVREVCTGRWTGVKKHYTGSKSFVGPLPPGKSCEAPGLALDNYVELWAQLAVRN</sequence>
<dbReference type="EMBL" id="BK013680">
    <property type="protein sequence ID" value="DAD50975.1"/>
    <property type="molecule type" value="Genomic_RNA"/>
</dbReference>
<evidence type="ECO:0000256" key="8">
    <source>
        <dbReference type="ARBA" id="ARBA00048744"/>
    </source>
</evidence>
<evidence type="ECO:0000256" key="5">
    <source>
        <dbReference type="ARBA" id="ARBA00022741"/>
    </source>
</evidence>
<keyword evidence="3" id="KW-0808">Transferase</keyword>
<dbReference type="InterPro" id="IPR007096">
    <property type="entry name" value="RNA-dir_Rpol_cat_phage"/>
</dbReference>
<evidence type="ECO:0000256" key="6">
    <source>
        <dbReference type="ARBA" id="ARBA00022953"/>
    </source>
</evidence>
<evidence type="ECO:0000256" key="1">
    <source>
        <dbReference type="ARBA" id="ARBA00012494"/>
    </source>
</evidence>
<dbReference type="GO" id="GO:0003968">
    <property type="term" value="F:RNA-directed RNA polymerase activity"/>
    <property type="evidence" value="ECO:0007669"/>
    <property type="project" value="UniProtKB-KW"/>
</dbReference>
<comment type="cofactor">
    <cofactor evidence="9">
        <name>Mg(2+)</name>
        <dbReference type="ChEBI" id="CHEBI:18420"/>
    </cofactor>
    <text evidence="9">Binds 2 Mg(2+) per subunit.</text>
</comment>
<evidence type="ECO:0000256" key="7">
    <source>
        <dbReference type="ARBA" id="ARBA00030248"/>
    </source>
</evidence>
<keyword evidence="9" id="KW-0479">Metal-binding</keyword>
<comment type="catalytic activity">
    <reaction evidence="8">
        <text>RNA(n) + a ribonucleoside 5'-triphosphate = RNA(n+1) + diphosphate</text>
        <dbReference type="Rhea" id="RHEA:21248"/>
        <dbReference type="Rhea" id="RHEA-COMP:14527"/>
        <dbReference type="Rhea" id="RHEA-COMP:17342"/>
        <dbReference type="ChEBI" id="CHEBI:33019"/>
        <dbReference type="ChEBI" id="CHEBI:61557"/>
        <dbReference type="ChEBI" id="CHEBI:140395"/>
        <dbReference type="EC" id="2.7.7.48"/>
    </reaction>
</comment>
<evidence type="ECO:0000256" key="2">
    <source>
        <dbReference type="ARBA" id="ARBA00022484"/>
    </source>
</evidence>
<evidence type="ECO:0000256" key="4">
    <source>
        <dbReference type="ARBA" id="ARBA00022695"/>
    </source>
</evidence>
<dbReference type="InterPro" id="IPR043502">
    <property type="entry name" value="DNA/RNA_pol_sf"/>
</dbReference>
<dbReference type="SUPFAM" id="SSF56672">
    <property type="entry name" value="DNA/RNA polymerases"/>
    <property type="match status" value="1"/>
</dbReference>
<organism evidence="11 12">
    <name type="scientific">ssRNA phage SRR6960509_13</name>
    <dbReference type="NCBI Taxonomy" id="2786524"/>
    <lineage>
        <taxon>Viruses</taxon>
        <taxon>Riboviria</taxon>
        <taxon>Orthornavirae</taxon>
        <taxon>Lenarviricota</taxon>
        <taxon>Leviviricetes</taxon>
        <taxon>Norzivirales</taxon>
        <taxon>Solspiviridae</taxon>
        <taxon>Vendavirus</taxon>
        <taxon>Vendavirus caenivivens</taxon>
    </lineage>
</organism>
<evidence type="ECO:0000256" key="9">
    <source>
        <dbReference type="PIRSR" id="PIRSR605093-1"/>
    </source>
</evidence>
<dbReference type="Proteomes" id="UP000681166">
    <property type="component" value="Segment"/>
</dbReference>
<evidence type="ECO:0000259" key="10">
    <source>
        <dbReference type="PROSITE" id="PS50522"/>
    </source>
</evidence>
<feature type="domain" description="RdRp catalytic" evidence="10">
    <location>
        <begin position="304"/>
        <end position="435"/>
    </location>
</feature>
<accession>A0A8S5L0L8</accession>
<evidence type="ECO:0000256" key="3">
    <source>
        <dbReference type="ARBA" id="ARBA00022679"/>
    </source>
</evidence>
<name>A0A8S5L0L8_9VIRU</name>
<keyword evidence="4" id="KW-0548">Nucleotidyltransferase</keyword>
<evidence type="ECO:0000313" key="12">
    <source>
        <dbReference type="Proteomes" id="UP000681166"/>
    </source>
</evidence>
<keyword evidence="2 11" id="KW-0696">RNA-directed RNA polymerase</keyword>
<dbReference type="EC" id="2.7.7.48" evidence="1"/>
<dbReference type="KEGG" id="vg:80399351"/>
<dbReference type="Pfam" id="PF03431">
    <property type="entry name" value="RNA_replicase_B"/>
    <property type="match status" value="1"/>
</dbReference>
<evidence type="ECO:0000313" key="11">
    <source>
        <dbReference type="EMBL" id="DAD50975.1"/>
    </source>
</evidence>
<keyword evidence="5" id="KW-0547">Nucleotide-binding</keyword>
<dbReference type="GO" id="GO:0000166">
    <property type="term" value="F:nucleotide binding"/>
    <property type="evidence" value="ECO:0007669"/>
    <property type="project" value="UniProtKB-KW"/>
</dbReference>
<keyword evidence="9" id="KW-0460">Magnesium</keyword>
<keyword evidence="12" id="KW-1185">Reference proteome</keyword>
<protein>
    <recommendedName>
        <fullName evidence="1">RNA-directed RNA polymerase</fullName>
        <ecNumber evidence="1">2.7.7.48</ecNumber>
    </recommendedName>
    <alternativeName>
        <fullName evidence="7">RNA replicase beta chain</fullName>
    </alternativeName>
</protein>
<dbReference type="InterPro" id="IPR005093">
    <property type="entry name" value="RNArep_beta"/>
</dbReference>
<feature type="binding site" evidence="9">
    <location>
        <position position="319"/>
    </location>
    <ligand>
        <name>Mg(2+)</name>
        <dbReference type="ChEBI" id="CHEBI:18420"/>
        <label>2</label>
    </ligand>
</feature>
<gene>
    <name evidence="11" type="primary">SRR6960509_13_3</name>
</gene>
<dbReference type="RefSeq" id="YP_010770131.1">
    <property type="nucleotide sequence ID" value="NC_074172.1"/>
</dbReference>
<dbReference type="GeneID" id="80399351"/>
<feature type="binding site" evidence="9">
    <location>
        <position position="404"/>
    </location>
    <ligand>
        <name>Mg(2+)</name>
        <dbReference type="ChEBI" id="CHEBI:18420"/>
        <label>2</label>
    </ligand>
</feature>
<dbReference type="GO" id="GO:0039694">
    <property type="term" value="P:viral RNA genome replication"/>
    <property type="evidence" value="ECO:0007669"/>
    <property type="project" value="InterPro"/>
</dbReference>
<proteinExistence type="predicted"/>
<keyword evidence="6" id="KW-0693">Viral RNA replication</keyword>
<dbReference type="PROSITE" id="PS50522">
    <property type="entry name" value="RDRP_PHAGE"/>
    <property type="match status" value="1"/>
</dbReference>
<reference evidence="11" key="1">
    <citation type="submission" date="2020-09" db="EMBL/GenBank/DDBJ databases">
        <title>Leviviricetes taxonomy.</title>
        <authorList>
            <person name="Stockdale S.R."/>
            <person name="Callanan J."/>
            <person name="Adriaenssens E.M."/>
            <person name="Kuhn J.H."/>
            <person name="Rumnieks J."/>
            <person name="Shkoporov A."/>
            <person name="Draper L.A."/>
            <person name="Ross P."/>
            <person name="Hill C."/>
        </authorList>
    </citation>
    <scope>NUCLEOTIDE SEQUENCE</scope>
</reference>
<dbReference type="GO" id="GO:0046872">
    <property type="term" value="F:metal ion binding"/>
    <property type="evidence" value="ECO:0007669"/>
    <property type="project" value="UniProtKB-KW"/>
</dbReference>
<feature type="binding site" evidence="9">
    <location>
        <position position="403"/>
    </location>
    <ligand>
        <name>Mg(2+)</name>
        <dbReference type="ChEBI" id="CHEBI:18420"/>
        <label>2</label>
    </ligand>
</feature>